<dbReference type="PANTHER" id="PTHR33406:SF11">
    <property type="entry name" value="MEMBRANE PROTEIN SCO6666-RELATED"/>
    <property type="match status" value="1"/>
</dbReference>
<comment type="caution">
    <text evidence="9">The sequence shown here is derived from an EMBL/GenBank/DDBJ whole genome shotgun (WGS) entry which is preliminary data.</text>
</comment>
<feature type="domain" description="SSD" evidence="8">
    <location>
        <begin position="207"/>
        <end position="347"/>
    </location>
</feature>
<evidence type="ECO:0000313" key="10">
    <source>
        <dbReference type="Proteomes" id="UP001596138"/>
    </source>
</evidence>
<evidence type="ECO:0000259" key="8">
    <source>
        <dbReference type="PROSITE" id="PS50156"/>
    </source>
</evidence>
<evidence type="ECO:0000313" key="9">
    <source>
        <dbReference type="EMBL" id="MFC6236376.1"/>
    </source>
</evidence>
<keyword evidence="10" id="KW-1185">Reference proteome</keyword>
<dbReference type="InterPro" id="IPR000731">
    <property type="entry name" value="SSD"/>
</dbReference>
<dbReference type="Gene3D" id="1.20.1640.10">
    <property type="entry name" value="Multidrug efflux transporter AcrB transmembrane domain"/>
    <property type="match status" value="2"/>
</dbReference>
<keyword evidence="3" id="KW-1003">Cell membrane</keyword>
<accession>A0ABW1SVD5</accession>
<comment type="subcellular location">
    <subcellularLocation>
        <location evidence="1">Cell membrane</location>
        <topology evidence="1">Multi-pass membrane protein</topology>
    </subcellularLocation>
</comment>
<keyword evidence="5 7" id="KW-1133">Transmembrane helix</keyword>
<sequence length="760" mass="79839">MSTTTPTRSGSRAGWFDRLGAFTVRRRRLVLVVAVIGVVVAAVVGGGVFSRLSSGGFDDPGSESARAADQLLETFDAAPSDIVLIARSVDGASVDTAEVAAAGAALAQRLAGQGDVRDVTSYWATGAAAMRSTDGTLALVTARLTETGDAAQERAGELAEELSGFTDDGVLEVRVSGSPVIFAEVGSTIEKDLVRAESIAVPVTMLLLLLVFGTLVAAGLPAIIGAVAVLGSFLALWTITQFTDVSVFAINLVTALGIGLGIDYALFMVTRFREELARGRTPDEAVIRTVRTAGRTVVYSGITVAISLSALLVFPQFFLRSFAYAGIATVVLAVIAAVVVLPAALSTLGTKVDRFRVLRSTTEVRDDGFWFRLSHAVMRRPWPVLVGGVALLVALGLPFFNVAFGQTDDRVLPASAQAAQAGEWLRTEFDSRESDPLTVVAATSTVSPGTVGSYAAQLSEVGGVARVDSVNGSYVVGALVADAGPAAARFVAESGTGTWLSVVTDVEPYSAEGRELVEDLRAIPSPLGETLVGGSAATFADSQTAMGERLPWAIGIIAIATFVLLFLFTGSVVLPLKALVLNTLSLSAMFGAMVWIFQEGHLSQWLGGFTVTGELDTAMPILMFCIAFGLSMDYEVFLLSRIKEEYDRTGDNAAAVALGMQRTGRLITSAAALLAIVFIAFATSGVTIIKMMGVGVALAVLVDATLIRGLMVPAFMRVMGDANWWAPAWLKRLHDRFGISEGDADEDDVRDLRDDTVVVG</sequence>
<feature type="transmembrane region" description="Helical" evidence="7">
    <location>
        <begin position="666"/>
        <end position="682"/>
    </location>
</feature>
<organism evidence="9 10">
    <name type="scientific">Longivirga aurantiaca</name>
    <dbReference type="NCBI Taxonomy" id="1837743"/>
    <lineage>
        <taxon>Bacteria</taxon>
        <taxon>Bacillati</taxon>
        <taxon>Actinomycetota</taxon>
        <taxon>Actinomycetes</taxon>
        <taxon>Sporichthyales</taxon>
        <taxon>Sporichthyaceae</taxon>
        <taxon>Longivirga</taxon>
    </lineage>
</organism>
<feature type="transmembrane region" description="Helical" evidence="7">
    <location>
        <begin position="688"/>
        <end position="707"/>
    </location>
</feature>
<name>A0ABW1SVD5_9ACTN</name>
<feature type="transmembrane region" description="Helical" evidence="7">
    <location>
        <begin position="245"/>
        <end position="270"/>
    </location>
</feature>
<protein>
    <submittedName>
        <fullName evidence="9">MMPL family transporter</fullName>
    </submittedName>
</protein>
<dbReference type="EMBL" id="JBHSTI010000002">
    <property type="protein sequence ID" value="MFC6236376.1"/>
    <property type="molecule type" value="Genomic_DNA"/>
</dbReference>
<feature type="transmembrane region" description="Helical" evidence="7">
    <location>
        <begin position="618"/>
        <end position="639"/>
    </location>
</feature>
<feature type="transmembrane region" description="Helical" evidence="7">
    <location>
        <begin position="579"/>
        <end position="598"/>
    </location>
</feature>
<evidence type="ECO:0000256" key="3">
    <source>
        <dbReference type="ARBA" id="ARBA00022475"/>
    </source>
</evidence>
<comment type="similarity">
    <text evidence="2">Belongs to the resistance-nodulation-cell division (RND) (TC 2.A.6) family. MmpL subfamily.</text>
</comment>
<dbReference type="PROSITE" id="PS50156">
    <property type="entry name" value="SSD"/>
    <property type="match status" value="1"/>
</dbReference>
<dbReference type="InterPro" id="IPR004869">
    <property type="entry name" value="MMPL_dom"/>
</dbReference>
<evidence type="ECO:0000256" key="1">
    <source>
        <dbReference type="ARBA" id="ARBA00004651"/>
    </source>
</evidence>
<feature type="transmembrane region" description="Helical" evidence="7">
    <location>
        <begin position="297"/>
        <end position="318"/>
    </location>
</feature>
<dbReference type="SUPFAM" id="SSF82866">
    <property type="entry name" value="Multidrug efflux transporter AcrB transmembrane domain"/>
    <property type="match status" value="2"/>
</dbReference>
<dbReference type="RefSeq" id="WP_386763422.1">
    <property type="nucleotide sequence ID" value="NZ_JBHSTI010000002.1"/>
</dbReference>
<feature type="transmembrane region" description="Helical" evidence="7">
    <location>
        <begin position="206"/>
        <end position="239"/>
    </location>
</feature>
<keyword evidence="6 7" id="KW-0472">Membrane</keyword>
<evidence type="ECO:0000256" key="4">
    <source>
        <dbReference type="ARBA" id="ARBA00022692"/>
    </source>
</evidence>
<feature type="transmembrane region" description="Helical" evidence="7">
    <location>
        <begin position="324"/>
        <end position="349"/>
    </location>
</feature>
<evidence type="ECO:0000256" key="2">
    <source>
        <dbReference type="ARBA" id="ARBA00010157"/>
    </source>
</evidence>
<evidence type="ECO:0000256" key="7">
    <source>
        <dbReference type="SAM" id="Phobius"/>
    </source>
</evidence>
<feature type="transmembrane region" description="Helical" evidence="7">
    <location>
        <begin position="29"/>
        <end position="49"/>
    </location>
</feature>
<keyword evidence="4 7" id="KW-0812">Transmembrane</keyword>
<gene>
    <name evidence="9" type="ORF">ACFQGU_00680</name>
</gene>
<feature type="transmembrane region" description="Helical" evidence="7">
    <location>
        <begin position="552"/>
        <end position="574"/>
    </location>
</feature>
<reference evidence="10" key="1">
    <citation type="journal article" date="2019" name="Int. J. Syst. Evol. Microbiol.">
        <title>The Global Catalogue of Microorganisms (GCM) 10K type strain sequencing project: providing services to taxonomists for standard genome sequencing and annotation.</title>
        <authorList>
            <consortium name="The Broad Institute Genomics Platform"/>
            <consortium name="The Broad Institute Genome Sequencing Center for Infectious Disease"/>
            <person name="Wu L."/>
            <person name="Ma J."/>
        </authorList>
    </citation>
    <scope>NUCLEOTIDE SEQUENCE [LARGE SCALE GENOMIC DNA]</scope>
    <source>
        <strain evidence="10">CGMCC 4.7317</strain>
    </source>
</reference>
<evidence type="ECO:0000256" key="6">
    <source>
        <dbReference type="ARBA" id="ARBA00023136"/>
    </source>
</evidence>
<proteinExistence type="inferred from homology"/>
<feature type="transmembrane region" description="Helical" evidence="7">
    <location>
        <begin position="382"/>
        <end position="404"/>
    </location>
</feature>
<dbReference type="InterPro" id="IPR050545">
    <property type="entry name" value="Mycobact_MmpL"/>
</dbReference>
<dbReference type="Proteomes" id="UP001596138">
    <property type="component" value="Unassembled WGS sequence"/>
</dbReference>
<evidence type="ECO:0000256" key="5">
    <source>
        <dbReference type="ARBA" id="ARBA00022989"/>
    </source>
</evidence>
<dbReference type="Pfam" id="PF03176">
    <property type="entry name" value="MMPL"/>
    <property type="match status" value="2"/>
</dbReference>
<dbReference type="PANTHER" id="PTHR33406">
    <property type="entry name" value="MEMBRANE PROTEIN MJ1562-RELATED"/>
    <property type="match status" value="1"/>
</dbReference>